<accession>A0AB73ADA3</accession>
<name>A0AB73ADA3_ENTFC</name>
<comment type="caution">
    <text evidence="1">The sequence shown here is derived from an EMBL/GenBank/DDBJ whole genome shotgun (WGS) entry which is preliminary data.</text>
</comment>
<sequence length="52" mass="6250">YSILHRIMDLTLKLVFIRYLKAILVLINCYQQQKRSYLVLTFEQLLEEVGYG</sequence>
<proteinExistence type="predicted"/>
<dbReference type="EMBL" id="ATIT01000006">
    <property type="protein sequence ID" value="EPI16747.1"/>
    <property type="molecule type" value="Genomic_DNA"/>
</dbReference>
<gene>
    <name evidence="1" type="ORF">D356_00041</name>
</gene>
<dbReference type="AlphaFoldDB" id="A0AB73ADA3"/>
<evidence type="ECO:0000313" key="1">
    <source>
        <dbReference type="EMBL" id="EPI16747.1"/>
    </source>
</evidence>
<reference evidence="1 2" key="1">
    <citation type="submission" date="2013-06" db="EMBL/GenBank/DDBJ databases">
        <authorList>
            <person name="Weinstock G."/>
            <person name="Sodergren E."/>
            <person name="Lobos E.A."/>
            <person name="Fulton L."/>
            <person name="Fulton R."/>
            <person name="Courtney L."/>
            <person name="Fronick C."/>
            <person name="O'Laughlin M."/>
            <person name="Godfrey J."/>
            <person name="Wilson R.M."/>
            <person name="Miner T."/>
            <person name="Farmer C."/>
            <person name="Delehaunty K."/>
            <person name="Cordes M."/>
            <person name="Minx P."/>
            <person name="Tomlinson C."/>
            <person name="Chen J."/>
            <person name="Wollam A."/>
            <person name="Pepin K.H."/>
            <person name="Bhonagiri V."/>
            <person name="Zhang X."/>
            <person name="Warren W."/>
            <person name="Mitreva M."/>
            <person name="Mardis E.R."/>
            <person name="Wilson R.K."/>
        </authorList>
    </citation>
    <scope>NUCLEOTIDE SEQUENCE [LARGE SCALE GENOMIC DNA]</scope>
    <source>
        <strain evidence="1 2">SD2A-2</strain>
    </source>
</reference>
<organism evidence="1 2">
    <name type="scientific">Enterococcus faecium SD2A-2</name>
    <dbReference type="NCBI Taxonomy" id="1244154"/>
    <lineage>
        <taxon>Bacteria</taxon>
        <taxon>Bacillati</taxon>
        <taxon>Bacillota</taxon>
        <taxon>Bacilli</taxon>
        <taxon>Lactobacillales</taxon>
        <taxon>Enterococcaceae</taxon>
        <taxon>Enterococcus</taxon>
    </lineage>
</organism>
<evidence type="ECO:0000313" key="2">
    <source>
        <dbReference type="Proteomes" id="UP000014622"/>
    </source>
</evidence>
<protein>
    <submittedName>
        <fullName evidence="1">Uncharacterized protein</fullName>
    </submittedName>
</protein>
<dbReference type="Proteomes" id="UP000014622">
    <property type="component" value="Unassembled WGS sequence"/>
</dbReference>
<feature type="non-terminal residue" evidence="1">
    <location>
        <position position="1"/>
    </location>
</feature>